<dbReference type="KEGG" id="cphy:B5808_10050"/>
<evidence type="ECO:0000313" key="1">
    <source>
        <dbReference type="EMBL" id="ARJ05528.1"/>
    </source>
</evidence>
<protein>
    <submittedName>
        <fullName evidence="1">Uncharacterized protein</fullName>
    </submittedName>
</protein>
<proteinExistence type="predicted"/>
<dbReference type="STRING" id="1619308.B5808_10050"/>
<dbReference type="Proteomes" id="UP000192775">
    <property type="component" value="Chromosome"/>
</dbReference>
<gene>
    <name evidence="1" type="ORF">B5808_10050</name>
</gene>
<organism evidence="1 2">
    <name type="scientific">Cnuibacter physcomitrellae</name>
    <dbReference type="NCBI Taxonomy" id="1619308"/>
    <lineage>
        <taxon>Bacteria</taxon>
        <taxon>Bacillati</taxon>
        <taxon>Actinomycetota</taxon>
        <taxon>Actinomycetes</taxon>
        <taxon>Micrococcales</taxon>
        <taxon>Microbacteriaceae</taxon>
        <taxon>Cnuibacter</taxon>
    </lineage>
</organism>
<evidence type="ECO:0000313" key="2">
    <source>
        <dbReference type="Proteomes" id="UP000192775"/>
    </source>
</evidence>
<dbReference type="EMBL" id="CP020715">
    <property type="protein sequence ID" value="ARJ05528.1"/>
    <property type="molecule type" value="Genomic_DNA"/>
</dbReference>
<accession>A0A1X9LMM1</accession>
<reference evidence="1 2" key="1">
    <citation type="submission" date="2017-04" db="EMBL/GenBank/DDBJ databases">
        <authorList>
            <person name="Afonso C.L."/>
            <person name="Miller P.J."/>
            <person name="Scott M.A."/>
            <person name="Spackman E."/>
            <person name="Goraichik I."/>
            <person name="Dimitrov K.M."/>
            <person name="Suarez D.L."/>
            <person name="Swayne D.E."/>
        </authorList>
    </citation>
    <scope>NUCLEOTIDE SEQUENCE [LARGE SCALE GENOMIC DNA]</scope>
    <source>
        <strain evidence="2">XA(T)</strain>
    </source>
</reference>
<sequence>MTHAYTRVIHYGGRVYLATETMSDIFSAHAHDTIERGDTELVPLLHEGGVEMLLITPATRFAVTEIEVGLKSPPVIAPATPLEQDRRVAG</sequence>
<dbReference type="RefSeq" id="WP_085019666.1">
    <property type="nucleotide sequence ID" value="NZ_BMHD01000001.1"/>
</dbReference>
<name>A0A1X9LMM1_9MICO</name>
<keyword evidence="2" id="KW-1185">Reference proteome</keyword>
<dbReference type="AlphaFoldDB" id="A0A1X9LMM1"/>